<protein>
    <submittedName>
        <fullName evidence="1">Uncharacterized protein</fullName>
    </submittedName>
</protein>
<accession>A0A6J5Q288</accession>
<name>A0A6J5Q288_9CAUD</name>
<reference evidence="1" key="1">
    <citation type="submission" date="2020-05" db="EMBL/GenBank/DDBJ databases">
        <authorList>
            <person name="Chiriac C."/>
            <person name="Salcher M."/>
            <person name="Ghai R."/>
            <person name="Kavagutti S V."/>
        </authorList>
    </citation>
    <scope>NUCLEOTIDE SEQUENCE</scope>
</reference>
<gene>
    <name evidence="1" type="ORF">UFOVP978_29</name>
</gene>
<organism evidence="1">
    <name type="scientific">uncultured Caudovirales phage</name>
    <dbReference type="NCBI Taxonomy" id="2100421"/>
    <lineage>
        <taxon>Viruses</taxon>
        <taxon>Duplodnaviria</taxon>
        <taxon>Heunggongvirae</taxon>
        <taxon>Uroviricota</taxon>
        <taxon>Caudoviricetes</taxon>
        <taxon>Peduoviridae</taxon>
        <taxon>Maltschvirus</taxon>
        <taxon>Maltschvirus maltsch</taxon>
    </lineage>
</organism>
<evidence type="ECO:0000313" key="1">
    <source>
        <dbReference type="EMBL" id="CAB4176396.1"/>
    </source>
</evidence>
<proteinExistence type="predicted"/>
<sequence length="69" mass="7445">MAKRTETGSYVVGDWMEGAYLNTQGTNYYSGDAVSVDHLTAKEVTDFVAEGVLVLVDSSPSTPTPEEEK</sequence>
<dbReference type="EMBL" id="LR796937">
    <property type="protein sequence ID" value="CAB4176396.1"/>
    <property type="molecule type" value="Genomic_DNA"/>
</dbReference>